<dbReference type="GO" id="GO:0006598">
    <property type="term" value="P:polyamine catabolic process"/>
    <property type="evidence" value="ECO:0007669"/>
    <property type="project" value="TreeGrafter"/>
</dbReference>
<dbReference type="PANTHER" id="PTHR43785">
    <property type="entry name" value="GAMMA-GLUTAMYLPUTRESCINE SYNTHETASE"/>
    <property type="match status" value="1"/>
</dbReference>
<evidence type="ECO:0000256" key="5">
    <source>
        <dbReference type="RuleBase" id="RU000384"/>
    </source>
</evidence>
<comment type="cofactor">
    <cofactor evidence="1">
        <name>Mg(2+)</name>
        <dbReference type="ChEBI" id="CHEBI:18420"/>
    </cofactor>
</comment>
<feature type="domain" description="GS catalytic" evidence="6">
    <location>
        <begin position="114"/>
        <end position="447"/>
    </location>
</feature>
<evidence type="ECO:0000256" key="2">
    <source>
        <dbReference type="ARBA" id="ARBA00022598"/>
    </source>
</evidence>
<reference evidence="7 8" key="1">
    <citation type="submission" date="2020-02" db="EMBL/GenBank/DDBJ databases">
        <title>Genome sequence of the type strain CGMCC 1.15528 of Mesorhizobium zhangyense.</title>
        <authorList>
            <person name="Gao J."/>
            <person name="Sun J."/>
        </authorList>
    </citation>
    <scope>NUCLEOTIDE SEQUENCE [LARGE SCALE GENOMIC DNA]</scope>
    <source>
        <strain evidence="7 8">CGMCC 1.15528</strain>
    </source>
</reference>
<dbReference type="PROSITE" id="PS00181">
    <property type="entry name" value="GLNA_ATP"/>
    <property type="match status" value="1"/>
</dbReference>
<name>A0A7C9VBY8_9HYPH</name>
<dbReference type="InterPro" id="IPR008146">
    <property type="entry name" value="Gln_synth_cat_dom"/>
</dbReference>
<dbReference type="InterPro" id="IPR036651">
    <property type="entry name" value="Gln_synt_N_sf"/>
</dbReference>
<dbReference type="PROSITE" id="PS51987">
    <property type="entry name" value="GS_CATALYTIC"/>
    <property type="match status" value="1"/>
</dbReference>
<comment type="caution">
    <text evidence="7">The sequence shown here is derived from an EMBL/GenBank/DDBJ whole genome shotgun (WGS) entry which is preliminary data.</text>
</comment>
<dbReference type="SMART" id="SM01230">
    <property type="entry name" value="Gln-synt_C"/>
    <property type="match status" value="1"/>
</dbReference>
<keyword evidence="8" id="KW-1185">Reference proteome</keyword>
<dbReference type="GO" id="GO:0004356">
    <property type="term" value="F:glutamine synthetase activity"/>
    <property type="evidence" value="ECO:0007669"/>
    <property type="project" value="InterPro"/>
</dbReference>
<accession>A0A7C9VBY8</accession>
<comment type="similarity">
    <text evidence="4 5">Belongs to the glutamine synthetase family.</text>
</comment>
<dbReference type="PANTHER" id="PTHR43785:SF12">
    <property type="entry name" value="TYPE-1 GLUTAMINE SYNTHETASE 2"/>
    <property type="match status" value="1"/>
</dbReference>
<evidence type="ECO:0000256" key="3">
    <source>
        <dbReference type="ARBA" id="ARBA00022842"/>
    </source>
</evidence>
<evidence type="ECO:0000256" key="1">
    <source>
        <dbReference type="ARBA" id="ARBA00001946"/>
    </source>
</evidence>
<dbReference type="Pfam" id="PF00120">
    <property type="entry name" value="Gln-synt_C"/>
    <property type="match status" value="1"/>
</dbReference>
<protein>
    <submittedName>
        <fullName evidence="7">Glutamine synthetase</fullName>
    </submittedName>
</protein>
<gene>
    <name evidence="7" type="ORF">G6N74_10365</name>
</gene>
<sequence>MDDALAWLAKHPEIDSLRVAVCDLNGVLRGKRIASDQARKALEGGMRMPYSLVGLDIWGEDIEGNALVFSNGDADAICHWTGRDILPIDWTSHPTALVPLSLAHDDGSPFLGDPRQALAAILKRYAGHGLTPVVATELEFYLFDPTSNKPVGPVSPVTGKRLDSDAALSIDEIDAFESFIHDVYASCRAQGIPVDTAIAENGVGQFEINLNHLPDALRAADDAVLFKRTVKGIARKHGFAASFMAKPYGDRAGNGLHVHFSLLDRDGNNIFNDGTDKGSDAMRHAVGGLLSGMAESTLIFAPHFNSYRRLRPNSYAPTVVAWGYENRMVAIRIPGGPNKARRIEHRVAGADANPYLVLATVLGAALIGIERRLEAGEPIVSDVGSHSLPNLPPDWVSGINAFEAGPLMAELFSADLRDAFVACKRQELNTFAKEVSDFEIETYLESV</sequence>
<evidence type="ECO:0000313" key="7">
    <source>
        <dbReference type="EMBL" id="NGN41472.1"/>
    </source>
</evidence>
<evidence type="ECO:0000256" key="4">
    <source>
        <dbReference type="PROSITE-ProRule" id="PRU01331"/>
    </source>
</evidence>
<evidence type="ECO:0000259" key="6">
    <source>
        <dbReference type="PROSITE" id="PS51987"/>
    </source>
</evidence>
<dbReference type="Proteomes" id="UP000481252">
    <property type="component" value="Unassembled WGS sequence"/>
</dbReference>
<dbReference type="InterPro" id="IPR014746">
    <property type="entry name" value="Gln_synth/guanido_kin_cat_dom"/>
</dbReference>
<dbReference type="EMBL" id="JAAKZG010000004">
    <property type="protein sequence ID" value="NGN41472.1"/>
    <property type="molecule type" value="Genomic_DNA"/>
</dbReference>
<keyword evidence="2" id="KW-0436">Ligase</keyword>
<dbReference type="SUPFAM" id="SSF55931">
    <property type="entry name" value="Glutamine synthetase/guanido kinase"/>
    <property type="match status" value="1"/>
</dbReference>
<dbReference type="InterPro" id="IPR027303">
    <property type="entry name" value="Gln_synth_gly_rich_site"/>
</dbReference>
<organism evidence="7 8">
    <name type="scientific">Mesorhizobium zhangyense</name>
    <dbReference type="NCBI Taxonomy" id="1776730"/>
    <lineage>
        <taxon>Bacteria</taxon>
        <taxon>Pseudomonadati</taxon>
        <taxon>Pseudomonadota</taxon>
        <taxon>Alphaproteobacteria</taxon>
        <taxon>Hyphomicrobiales</taxon>
        <taxon>Phyllobacteriaceae</taxon>
        <taxon>Mesorhizobium</taxon>
    </lineage>
</organism>
<keyword evidence="3" id="KW-0460">Magnesium</keyword>
<evidence type="ECO:0000313" key="8">
    <source>
        <dbReference type="Proteomes" id="UP000481252"/>
    </source>
</evidence>
<dbReference type="Gene3D" id="3.10.20.70">
    <property type="entry name" value="Glutamine synthetase, N-terminal domain"/>
    <property type="match status" value="1"/>
</dbReference>
<dbReference type="Gene3D" id="3.30.590.10">
    <property type="entry name" value="Glutamine synthetase/guanido kinase, catalytic domain"/>
    <property type="match status" value="1"/>
</dbReference>
<dbReference type="AlphaFoldDB" id="A0A7C9VBY8"/>
<dbReference type="GO" id="GO:0006542">
    <property type="term" value="P:glutamine biosynthetic process"/>
    <property type="evidence" value="ECO:0007669"/>
    <property type="project" value="InterPro"/>
</dbReference>
<proteinExistence type="inferred from homology"/>
<dbReference type="SUPFAM" id="SSF54368">
    <property type="entry name" value="Glutamine synthetase, N-terminal domain"/>
    <property type="match status" value="1"/>
</dbReference>